<organism evidence="1 2">
    <name type="scientific">Geomesophilobacter sediminis</name>
    <dbReference type="NCBI Taxonomy" id="2798584"/>
    <lineage>
        <taxon>Bacteria</taxon>
        <taxon>Pseudomonadati</taxon>
        <taxon>Thermodesulfobacteriota</taxon>
        <taxon>Desulfuromonadia</taxon>
        <taxon>Geobacterales</taxon>
        <taxon>Geobacteraceae</taxon>
        <taxon>Geomesophilobacter</taxon>
    </lineage>
</organism>
<dbReference type="Proteomes" id="UP000636888">
    <property type="component" value="Unassembled WGS sequence"/>
</dbReference>
<protein>
    <submittedName>
        <fullName evidence="1">Trm112 family protein</fullName>
    </submittedName>
</protein>
<keyword evidence="2" id="KW-1185">Reference proteome</keyword>
<dbReference type="AlphaFoldDB" id="A0A8J7J4R9"/>
<dbReference type="SUPFAM" id="SSF158997">
    <property type="entry name" value="Trm112p-like"/>
    <property type="match status" value="1"/>
</dbReference>
<proteinExistence type="predicted"/>
<dbReference type="InterPro" id="IPR005651">
    <property type="entry name" value="Trm112-like"/>
</dbReference>
<evidence type="ECO:0000313" key="1">
    <source>
        <dbReference type="EMBL" id="MBJ6725953.1"/>
    </source>
</evidence>
<evidence type="ECO:0000313" key="2">
    <source>
        <dbReference type="Proteomes" id="UP000636888"/>
    </source>
</evidence>
<dbReference type="RefSeq" id="WP_199384843.1">
    <property type="nucleotide sequence ID" value="NZ_JAEMHM010000011.1"/>
</dbReference>
<gene>
    <name evidence="1" type="ORF">JFN93_14645</name>
</gene>
<dbReference type="Pfam" id="PF03966">
    <property type="entry name" value="Trm112p"/>
    <property type="match status" value="1"/>
</dbReference>
<reference evidence="1" key="1">
    <citation type="submission" date="2020-12" db="EMBL/GenBank/DDBJ databases">
        <title>Geomonas sp. Red875, isolated from river sediment.</title>
        <authorList>
            <person name="Xu Z."/>
            <person name="Zhang Z."/>
            <person name="Masuda Y."/>
            <person name="Itoh H."/>
            <person name="Senoo K."/>
        </authorList>
    </citation>
    <scope>NUCLEOTIDE SEQUENCE</scope>
    <source>
        <strain evidence="1">Red875</strain>
    </source>
</reference>
<accession>A0A8J7J4R9</accession>
<comment type="caution">
    <text evidence="1">The sequence shown here is derived from an EMBL/GenBank/DDBJ whole genome shotgun (WGS) entry which is preliminary data.</text>
</comment>
<dbReference type="Gene3D" id="2.20.25.10">
    <property type="match status" value="1"/>
</dbReference>
<sequence>MALSQALLEVLACPGCRGKLLDREDHLVCPACAVRYRVEDGIPVLLVEQAEPV</sequence>
<dbReference type="EMBL" id="JAEMHM010000011">
    <property type="protein sequence ID" value="MBJ6725953.1"/>
    <property type="molecule type" value="Genomic_DNA"/>
</dbReference>
<name>A0A8J7J4R9_9BACT</name>